<dbReference type="EMBL" id="FNBH01000001">
    <property type="protein sequence ID" value="SDF12751.1"/>
    <property type="molecule type" value="Genomic_DNA"/>
</dbReference>
<dbReference type="RefSeq" id="WP_089872041.1">
    <property type="nucleotide sequence ID" value="NZ_FNBH01000001.1"/>
</dbReference>
<dbReference type="AlphaFoldDB" id="A0A1G7IJ52"/>
<accession>A0A1G7IJ52</accession>
<organism evidence="1 2">
    <name type="scientific">Epilithonimonas hungarica</name>
    <dbReference type="NCBI Taxonomy" id="454006"/>
    <lineage>
        <taxon>Bacteria</taxon>
        <taxon>Pseudomonadati</taxon>
        <taxon>Bacteroidota</taxon>
        <taxon>Flavobacteriia</taxon>
        <taxon>Flavobacteriales</taxon>
        <taxon>Weeksellaceae</taxon>
        <taxon>Chryseobacterium group</taxon>
        <taxon>Epilithonimonas</taxon>
    </lineage>
</organism>
<evidence type="ECO:0000313" key="2">
    <source>
        <dbReference type="Proteomes" id="UP000199203"/>
    </source>
</evidence>
<gene>
    <name evidence="1" type="ORF">SAMN05421825_1104</name>
</gene>
<dbReference type="STRING" id="454006.SAMN05421825_1104"/>
<name>A0A1G7IJ52_9FLAO</name>
<dbReference type="OrthoDB" id="770454at2"/>
<evidence type="ECO:0000313" key="1">
    <source>
        <dbReference type="EMBL" id="SDF12751.1"/>
    </source>
</evidence>
<keyword evidence="2" id="KW-1185">Reference proteome</keyword>
<evidence type="ECO:0008006" key="3">
    <source>
        <dbReference type="Google" id="ProtNLM"/>
    </source>
</evidence>
<sequence length="76" mass="9194">MNIETTKLELMKLLLNTQKESVLEKIKDIFQKESSQDWWEEMNEEEHQDIELGLKETENGQVKSHQDVMKLFNEWK</sequence>
<protein>
    <recommendedName>
        <fullName evidence="3">Addiction module component</fullName>
    </recommendedName>
</protein>
<dbReference type="Proteomes" id="UP000199203">
    <property type="component" value="Unassembled WGS sequence"/>
</dbReference>
<proteinExistence type="predicted"/>
<reference evidence="2" key="1">
    <citation type="submission" date="2016-10" db="EMBL/GenBank/DDBJ databases">
        <authorList>
            <person name="Varghese N."/>
            <person name="Submissions S."/>
        </authorList>
    </citation>
    <scope>NUCLEOTIDE SEQUENCE [LARGE SCALE GENOMIC DNA]</scope>
    <source>
        <strain evidence="2">DSM 19684</strain>
    </source>
</reference>